<evidence type="ECO:0000313" key="1">
    <source>
        <dbReference type="EMBL" id="EFX67135.1"/>
    </source>
</evidence>
<evidence type="ECO:0000313" key="2">
    <source>
        <dbReference type="Proteomes" id="UP000000305"/>
    </source>
</evidence>
<organism evidence="1 2">
    <name type="scientific">Daphnia pulex</name>
    <name type="common">Water flea</name>
    <dbReference type="NCBI Taxonomy" id="6669"/>
    <lineage>
        <taxon>Eukaryota</taxon>
        <taxon>Metazoa</taxon>
        <taxon>Ecdysozoa</taxon>
        <taxon>Arthropoda</taxon>
        <taxon>Crustacea</taxon>
        <taxon>Branchiopoda</taxon>
        <taxon>Diplostraca</taxon>
        <taxon>Cladocera</taxon>
        <taxon>Anomopoda</taxon>
        <taxon>Daphniidae</taxon>
        <taxon>Daphnia</taxon>
    </lineage>
</organism>
<dbReference type="KEGG" id="dpx:DAPPUDRAFT_262081"/>
<gene>
    <name evidence="1" type="ORF">DAPPUDRAFT_262081</name>
</gene>
<accession>E9HMA8</accession>
<proteinExistence type="predicted"/>
<dbReference type="AlphaFoldDB" id="E9HMA8"/>
<dbReference type="HOGENOM" id="CLU_1950928_0_0_1"/>
<dbReference type="Proteomes" id="UP000000305">
    <property type="component" value="Unassembled WGS sequence"/>
</dbReference>
<reference evidence="1 2" key="1">
    <citation type="journal article" date="2011" name="Science">
        <title>The ecoresponsive genome of Daphnia pulex.</title>
        <authorList>
            <person name="Colbourne J.K."/>
            <person name="Pfrender M.E."/>
            <person name="Gilbert D."/>
            <person name="Thomas W.K."/>
            <person name="Tucker A."/>
            <person name="Oakley T.H."/>
            <person name="Tokishita S."/>
            <person name="Aerts A."/>
            <person name="Arnold G.J."/>
            <person name="Basu M.K."/>
            <person name="Bauer D.J."/>
            <person name="Caceres C.E."/>
            <person name="Carmel L."/>
            <person name="Casola C."/>
            <person name="Choi J.H."/>
            <person name="Detter J.C."/>
            <person name="Dong Q."/>
            <person name="Dusheyko S."/>
            <person name="Eads B.D."/>
            <person name="Frohlich T."/>
            <person name="Geiler-Samerotte K.A."/>
            <person name="Gerlach D."/>
            <person name="Hatcher P."/>
            <person name="Jogdeo S."/>
            <person name="Krijgsveld J."/>
            <person name="Kriventseva E.V."/>
            <person name="Kultz D."/>
            <person name="Laforsch C."/>
            <person name="Lindquist E."/>
            <person name="Lopez J."/>
            <person name="Manak J.R."/>
            <person name="Muller J."/>
            <person name="Pangilinan J."/>
            <person name="Patwardhan R.P."/>
            <person name="Pitluck S."/>
            <person name="Pritham E.J."/>
            <person name="Rechtsteiner A."/>
            <person name="Rho M."/>
            <person name="Rogozin I.B."/>
            <person name="Sakarya O."/>
            <person name="Salamov A."/>
            <person name="Schaack S."/>
            <person name="Shapiro H."/>
            <person name="Shiga Y."/>
            <person name="Skalitzky C."/>
            <person name="Smith Z."/>
            <person name="Souvorov A."/>
            <person name="Sung W."/>
            <person name="Tang Z."/>
            <person name="Tsuchiya D."/>
            <person name="Tu H."/>
            <person name="Vos H."/>
            <person name="Wang M."/>
            <person name="Wolf Y.I."/>
            <person name="Yamagata H."/>
            <person name="Yamada T."/>
            <person name="Ye Y."/>
            <person name="Shaw J.R."/>
            <person name="Andrews J."/>
            <person name="Crease T.J."/>
            <person name="Tang H."/>
            <person name="Lucas S.M."/>
            <person name="Robertson H.M."/>
            <person name="Bork P."/>
            <person name="Koonin E.V."/>
            <person name="Zdobnov E.M."/>
            <person name="Grigoriev I.V."/>
            <person name="Lynch M."/>
            <person name="Boore J.L."/>
        </authorList>
    </citation>
    <scope>NUCLEOTIDE SEQUENCE [LARGE SCALE GENOMIC DNA]</scope>
</reference>
<name>E9HMA8_DAPPU</name>
<dbReference type="InParanoid" id="E9HMA8"/>
<keyword evidence="2" id="KW-1185">Reference proteome</keyword>
<protein>
    <submittedName>
        <fullName evidence="1">Uncharacterized protein</fullName>
    </submittedName>
</protein>
<dbReference type="EMBL" id="GL732685">
    <property type="protein sequence ID" value="EFX67135.1"/>
    <property type="molecule type" value="Genomic_DNA"/>
</dbReference>
<sequence length="129" mass="14929">MNNRKSAIALYIFVIPNAVEQQQQQQQQHQPSFDPYSIWQMCRLILPMPLIGSESSADPWQLRFHRADVCYNKEIVRIFEDNNFQQTSGDVAAAHELKRKRPTAHTTCCCLLLHTQQQLSSMPCGVVWQ</sequence>